<dbReference type="AlphaFoldDB" id="A0A212R1N0"/>
<proteinExistence type="predicted"/>
<dbReference type="PANTHER" id="PTHR33293:SF1">
    <property type="entry name" value="INSERTION ELEMENT IS1 1 PROTEIN INSB-RELATED"/>
    <property type="match status" value="1"/>
</dbReference>
<name>A0A212R1N0_9CHLR</name>
<gene>
    <name evidence="2" type="ORF">SAMN02746019_00000230</name>
</gene>
<evidence type="ECO:0000313" key="2">
    <source>
        <dbReference type="EMBL" id="SNB65913.1"/>
    </source>
</evidence>
<dbReference type="InParanoid" id="A0A212R1N0"/>
<dbReference type="PROSITE" id="PS50157">
    <property type="entry name" value="ZINC_FINGER_C2H2_2"/>
    <property type="match status" value="1"/>
</dbReference>
<dbReference type="PANTHER" id="PTHR33293">
    <property type="entry name" value="INSERTION ELEMENT IS1 1 PROTEIN INSB-RELATED"/>
    <property type="match status" value="1"/>
</dbReference>
<feature type="domain" description="C2H2-type" evidence="1">
    <location>
        <begin position="42"/>
        <end position="69"/>
    </location>
</feature>
<organism evidence="2 3">
    <name type="scientific">Thermoflexus hugenholtzii JAD2</name>
    <dbReference type="NCBI Taxonomy" id="877466"/>
    <lineage>
        <taxon>Bacteria</taxon>
        <taxon>Bacillati</taxon>
        <taxon>Chloroflexota</taxon>
        <taxon>Thermoflexia</taxon>
        <taxon>Thermoflexales</taxon>
        <taxon>Thermoflexaceae</taxon>
        <taxon>Thermoflexus</taxon>
    </lineage>
</organism>
<dbReference type="RefSeq" id="WP_200808131.1">
    <property type="nucleotide sequence ID" value="NZ_FYEK01000028.1"/>
</dbReference>
<dbReference type="InterPro" id="IPR013087">
    <property type="entry name" value="Znf_C2H2_type"/>
</dbReference>
<keyword evidence="3" id="KW-1185">Reference proteome</keyword>
<protein>
    <recommendedName>
        <fullName evidence="1">C2H2-type domain-containing protein</fullName>
    </recommendedName>
</protein>
<evidence type="ECO:0000259" key="1">
    <source>
        <dbReference type="PROSITE" id="PS50157"/>
    </source>
</evidence>
<dbReference type="Proteomes" id="UP000197025">
    <property type="component" value="Unassembled WGS sequence"/>
</dbReference>
<dbReference type="EMBL" id="FYEK01000028">
    <property type="protein sequence ID" value="SNB65913.1"/>
    <property type="molecule type" value="Genomic_DNA"/>
</dbReference>
<reference evidence="3" key="1">
    <citation type="submission" date="2017-06" db="EMBL/GenBank/DDBJ databases">
        <authorList>
            <person name="Varghese N."/>
            <person name="Submissions S."/>
        </authorList>
    </citation>
    <scope>NUCLEOTIDE SEQUENCE [LARGE SCALE GENOMIC DNA]</scope>
    <source>
        <strain evidence="3">JAD2</strain>
    </source>
</reference>
<dbReference type="InterPro" id="IPR051354">
    <property type="entry name" value="Transposase_27_IS1"/>
</dbReference>
<evidence type="ECO:0000313" key="3">
    <source>
        <dbReference type="Proteomes" id="UP000197025"/>
    </source>
</evidence>
<accession>A0A212R1N0</accession>
<sequence>MQHPRLVSPGSFCWNQDCPDYGKVGHGNIIKFGRTQKGTQRYRCKTCSKTFVQTKGTVFYGRHHSQETILECLAWLAERSSLAAIHRVKGIKEETVLDWLKEAAKHVEEIEALLLANYHLTRAQLDALWTYVGHKGERGHLEEEERGTFWRGTIIDIDTRLRVGRAIGKEEGEVATALMAKLKARGHPDSPPAIASDGEGSYREAMVKTWGKAPKYAGRGRRPRRRQAQPDWHYLQVIKNRSGNRWKGITIKVVYGDPEEVLNLLGEHTAYVERTHLTSRQMNGRLVRKTLSFSKRREMLEASCAWEDWVYNLTRSVKTLRIEAGNGRGRWQPRSPAMAAGLTDHIWTVKELLMTVVAPDVTNTK</sequence>